<dbReference type="RefSeq" id="WP_219759790.1">
    <property type="nucleotide sequence ID" value="NZ_JAHXRS010000015.1"/>
</dbReference>
<evidence type="ECO:0000313" key="3">
    <source>
        <dbReference type="Proteomes" id="UP000724268"/>
    </source>
</evidence>
<sequence>MAWTVEPDPLSPEAALAWFRQRLPLPDPAFRALREEARRRAFWVAGLTALDMVQEVKDAVEEALRGGTTFEEFRKALSERVRQAWGEGSRHRLAAVFRTNLQLAYGAGRWKEAVETRALRPYWGLRVVLDGRTSEVCRPLAGVVLPADHPFWRTHIPPLHHGCRTALVSYTREEGERLAWREAPAHEPQAGFGRAPTAEEWSPDPKDYDPALWGQYIQALGRAYPGTNAYLADLYERHKAALEKGELPLRPKPTDWMFAAGRVAVAAFPDYPTKVRISERDLVGGEKWASSLTLHHRKRVMDGDIAVTASEGDYEATLRRAATDPEVGVVVYDGGKGPVIGVLAHTDWAVPEEARGPLAGPIWYVVYSLRSAVQVTAYSADSLADLFIPEDALWLRRPLWLSETP</sequence>
<feature type="domain" description="Phage head morphogenesis" evidence="1">
    <location>
        <begin position="54"/>
        <end position="167"/>
    </location>
</feature>
<accession>A0ABS6ZYX9</accession>
<name>A0ABS6ZYX9_9DEIN</name>
<evidence type="ECO:0000313" key="2">
    <source>
        <dbReference type="EMBL" id="MBW6395266.1"/>
    </source>
</evidence>
<dbReference type="Proteomes" id="UP000724268">
    <property type="component" value="Unassembled WGS sequence"/>
</dbReference>
<gene>
    <name evidence="2" type="ORF">KZX47_08910</name>
</gene>
<reference evidence="2 3" key="1">
    <citation type="submission" date="2021-07" db="EMBL/GenBank/DDBJ databases">
        <title>Thermus aquaticus gen. n. and sp. n., a nonsporulating extreme thermophile.</title>
        <authorList>
            <person name="Hu C.-J."/>
            <person name="Li W.-J."/>
            <person name="Xian W.-D."/>
        </authorList>
    </citation>
    <scope>NUCLEOTIDE SEQUENCE [LARGE SCALE GENOMIC DNA]</scope>
    <source>
        <strain evidence="2 3">SYSU G05001</strain>
    </source>
</reference>
<proteinExistence type="predicted"/>
<comment type="caution">
    <text evidence="2">The sequence shown here is derived from an EMBL/GenBank/DDBJ whole genome shotgun (WGS) entry which is preliminary data.</text>
</comment>
<dbReference type="EMBL" id="JAHXRS010000015">
    <property type="protein sequence ID" value="MBW6395266.1"/>
    <property type="molecule type" value="Genomic_DNA"/>
</dbReference>
<keyword evidence="3" id="KW-1185">Reference proteome</keyword>
<organism evidence="2 3">
    <name type="scientific">Thermus brevis</name>
    <dbReference type="NCBI Taxonomy" id="2862456"/>
    <lineage>
        <taxon>Bacteria</taxon>
        <taxon>Thermotogati</taxon>
        <taxon>Deinococcota</taxon>
        <taxon>Deinococci</taxon>
        <taxon>Thermales</taxon>
        <taxon>Thermaceae</taxon>
        <taxon>Thermus</taxon>
    </lineage>
</organism>
<protein>
    <submittedName>
        <fullName evidence="2">Minor capsid protein</fullName>
    </submittedName>
</protein>
<dbReference type="NCBIfam" id="TIGR01641">
    <property type="entry name" value="phageSPP1_gp7"/>
    <property type="match status" value="1"/>
</dbReference>
<dbReference type="Pfam" id="PF04233">
    <property type="entry name" value="Phage_Mu_F"/>
    <property type="match status" value="1"/>
</dbReference>
<evidence type="ECO:0000259" key="1">
    <source>
        <dbReference type="Pfam" id="PF04233"/>
    </source>
</evidence>
<dbReference type="InterPro" id="IPR006528">
    <property type="entry name" value="Phage_head_morphogenesis_dom"/>
</dbReference>